<reference evidence="1" key="1">
    <citation type="submission" date="2020-08" db="EMBL/GenBank/DDBJ databases">
        <title>Multicomponent nature underlies the extraordinary mechanical properties of spider dragline silk.</title>
        <authorList>
            <person name="Kono N."/>
            <person name="Nakamura H."/>
            <person name="Mori M."/>
            <person name="Yoshida Y."/>
            <person name="Ohtoshi R."/>
            <person name="Malay A.D."/>
            <person name="Moran D.A.P."/>
            <person name="Tomita M."/>
            <person name="Numata K."/>
            <person name="Arakawa K."/>
        </authorList>
    </citation>
    <scope>NUCLEOTIDE SEQUENCE</scope>
</reference>
<dbReference type="AlphaFoldDB" id="A0A8X6MR17"/>
<evidence type="ECO:0000313" key="1">
    <source>
        <dbReference type="EMBL" id="GFS73092.1"/>
    </source>
</evidence>
<gene>
    <name evidence="1" type="ORF">NPIL_48091</name>
</gene>
<protein>
    <submittedName>
        <fullName evidence="1">Uncharacterized protein</fullName>
    </submittedName>
</protein>
<dbReference type="Proteomes" id="UP000887013">
    <property type="component" value="Unassembled WGS sequence"/>
</dbReference>
<evidence type="ECO:0000313" key="2">
    <source>
        <dbReference type="Proteomes" id="UP000887013"/>
    </source>
</evidence>
<comment type="caution">
    <text evidence="1">The sequence shown here is derived from an EMBL/GenBank/DDBJ whole genome shotgun (WGS) entry which is preliminary data.</text>
</comment>
<organism evidence="1 2">
    <name type="scientific">Nephila pilipes</name>
    <name type="common">Giant wood spider</name>
    <name type="synonym">Nephila maculata</name>
    <dbReference type="NCBI Taxonomy" id="299642"/>
    <lineage>
        <taxon>Eukaryota</taxon>
        <taxon>Metazoa</taxon>
        <taxon>Ecdysozoa</taxon>
        <taxon>Arthropoda</taxon>
        <taxon>Chelicerata</taxon>
        <taxon>Arachnida</taxon>
        <taxon>Araneae</taxon>
        <taxon>Araneomorphae</taxon>
        <taxon>Entelegynae</taxon>
        <taxon>Araneoidea</taxon>
        <taxon>Nephilidae</taxon>
        <taxon>Nephila</taxon>
    </lineage>
</organism>
<dbReference type="OrthoDB" id="9979538at2759"/>
<name>A0A8X6MR17_NEPPI</name>
<keyword evidence="2" id="KW-1185">Reference proteome</keyword>
<dbReference type="EMBL" id="BMAW01001209">
    <property type="protein sequence ID" value="GFS73092.1"/>
    <property type="molecule type" value="Genomic_DNA"/>
</dbReference>
<proteinExistence type="predicted"/>
<sequence>MRQAIINTDALDPDPVLRCMPTKLTRMLSEKEKVLLGKLFYINEESATAALLKFRLQKNVKIGKGPLIVAGLTQLVQLIEETGSLEDRVRSGRPSLR</sequence>
<accession>A0A8X6MR17</accession>